<comment type="caution">
    <text evidence="1">The sequence shown here is derived from an EMBL/GenBank/DDBJ whole genome shotgun (WGS) entry which is preliminary data.</text>
</comment>
<evidence type="ECO:0000313" key="2">
    <source>
        <dbReference type="Proteomes" id="UP000819052"/>
    </source>
</evidence>
<sequence length="104" mass="11980">MAYELFVATGWRAPRRDFIAVIGFDELPAFSRLIKRGDFDFLERITNLFEDQEFSLDQVNQALDSLLPLMHAMLHPDERLLLHKLVAVLSFASRRQVGLYGIAD</sequence>
<gene>
    <name evidence="1" type="ORF">F1609_09150</name>
</gene>
<dbReference type="EMBL" id="VVIW01000004">
    <property type="protein sequence ID" value="NHZ40318.1"/>
    <property type="molecule type" value="Genomic_DNA"/>
</dbReference>
<accession>A0ABX0LZK9</accession>
<evidence type="ECO:0000313" key="1">
    <source>
        <dbReference type="EMBL" id="NHZ40318.1"/>
    </source>
</evidence>
<reference evidence="1 2" key="1">
    <citation type="submission" date="2019-09" db="EMBL/GenBank/DDBJ databases">
        <title>Taxonomy of Antarctic Massilia spp.: description of Massilia rubra sp. nov., Massilia aquatica sp. nov., Massilia mucilaginosa sp. nov., Massilia frigida sp. nov. isolated from streams, lakes and regoliths.</title>
        <authorList>
            <person name="Holochova P."/>
            <person name="Sedlacek I."/>
            <person name="Kralova S."/>
            <person name="Maslanova I."/>
            <person name="Busse H.-J."/>
            <person name="Stankova E."/>
            <person name="Vrbovska V."/>
            <person name="Kovarovic V."/>
            <person name="Bartak M."/>
            <person name="Svec P."/>
            <person name="Pantucek R."/>
        </authorList>
    </citation>
    <scope>NUCLEOTIDE SEQUENCE [LARGE SCALE GENOMIC DNA]</scope>
    <source>
        <strain evidence="1 2">CCM 8693</strain>
    </source>
</reference>
<dbReference type="Proteomes" id="UP000819052">
    <property type="component" value="Unassembled WGS sequence"/>
</dbReference>
<dbReference type="RefSeq" id="WP_167076172.1">
    <property type="nucleotide sequence ID" value="NZ_VVIW01000004.1"/>
</dbReference>
<proteinExistence type="predicted"/>
<protein>
    <submittedName>
        <fullName evidence="1">Uncharacterized protein</fullName>
    </submittedName>
</protein>
<organism evidence="1 2">
    <name type="scientific">Massilia aquatica</name>
    <dbReference type="NCBI Taxonomy" id="2609000"/>
    <lineage>
        <taxon>Bacteria</taxon>
        <taxon>Pseudomonadati</taxon>
        <taxon>Pseudomonadota</taxon>
        <taxon>Betaproteobacteria</taxon>
        <taxon>Burkholderiales</taxon>
        <taxon>Oxalobacteraceae</taxon>
        <taxon>Telluria group</taxon>
        <taxon>Massilia</taxon>
    </lineage>
</organism>
<name>A0ABX0LZK9_9BURK</name>
<keyword evidence="2" id="KW-1185">Reference proteome</keyword>